<proteinExistence type="inferred from homology"/>
<keyword evidence="5 7" id="KW-1133">Transmembrane helix</keyword>
<keyword evidence="4 7" id="KW-0812">Transmembrane</keyword>
<dbReference type="Gene3D" id="1.10.3720.10">
    <property type="entry name" value="MetI-like"/>
    <property type="match status" value="1"/>
</dbReference>
<evidence type="ECO:0000259" key="8">
    <source>
        <dbReference type="PROSITE" id="PS50928"/>
    </source>
</evidence>
<protein>
    <submittedName>
        <fullName evidence="9">ABC transporter permease</fullName>
    </submittedName>
</protein>
<dbReference type="CDD" id="cd06261">
    <property type="entry name" value="TM_PBP2"/>
    <property type="match status" value="1"/>
</dbReference>
<evidence type="ECO:0000256" key="1">
    <source>
        <dbReference type="ARBA" id="ARBA00004651"/>
    </source>
</evidence>
<dbReference type="InterPro" id="IPR035906">
    <property type="entry name" value="MetI-like_sf"/>
</dbReference>
<dbReference type="GO" id="GO:0055085">
    <property type="term" value="P:transmembrane transport"/>
    <property type="evidence" value="ECO:0007669"/>
    <property type="project" value="InterPro"/>
</dbReference>
<dbReference type="AlphaFoldDB" id="A0A9D6LBD5"/>
<comment type="subcellular location">
    <subcellularLocation>
        <location evidence="1 7">Cell membrane</location>
        <topology evidence="1 7">Multi-pass membrane protein</topology>
    </subcellularLocation>
</comment>
<sequence length="294" mass="31747">MIPTLWVIATLTFFLVHAAPGGPFQAERDIPAAAKAQLMKTYGLDRPLHEQYVSFLTHAARLDFGPSYKFPQRQVREIIAEAFPVSLELGGWALLIAILIGVPIGVIAAVRQNSSLDYAAMATALAGVSVPNFVLGPVLVLGLALTLFVLPPALWEGPQSRILPVLTLSTAYVAYIARLTRGGMLEVLGQDYIRTARAKGLPESRVVGKHALRLGILPVVSYLGPATARVIMGSVVVESIFSVPGLGRYLVNAAFNRDYTLVLGLVLFYASFLLLLNLAIDVAYTRLDPRVELA</sequence>
<dbReference type="Proteomes" id="UP000807850">
    <property type="component" value="Unassembled WGS sequence"/>
</dbReference>
<evidence type="ECO:0000256" key="3">
    <source>
        <dbReference type="ARBA" id="ARBA00022475"/>
    </source>
</evidence>
<dbReference type="EMBL" id="JACQAY010000148">
    <property type="protein sequence ID" value="MBI3539564.1"/>
    <property type="molecule type" value="Genomic_DNA"/>
</dbReference>
<dbReference type="InterPro" id="IPR000515">
    <property type="entry name" value="MetI-like"/>
</dbReference>
<keyword evidence="3" id="KW-1003">Cell membrane</keyword>
<evidence type="ECO:0000256" key="7">
    <source>
        <dbReference type="RuleBase" id="RU363032"/>
    </source>
</evidence>
<dbReference type="SUPFAM" id="SSF161098">
    <property type="entry name" value="MetI-like"/>
    <property type="match status" value="1"/>
</dbReference>
<dbReference type="PROSITE" id="PS50928">
    <property type="entry name" value="ABC_TM1"/>
    <property type="match status" value="1"/>
</dbReference>
<evidence type="ECO:0000256" key="5">
    <source>
        <dbReference type="ARBA" id="ARBA00022989"/>
    </source>
</evidence>
<evidence type="ECO:0000256" key="4">
    <source>
        <dbReference type="ARBA" id="ARBA00022692"/>
    </source>
</evidence>
<gene>
    <name evidence="9" type="ORF">HY076_04770</name>
</gene>
<evidence type="ECO:0000256" key="2">
    <source>
        <dbReference type="ARBA" id="ARBA00022448"/>
    </source>
</evidence>
<dbReference type="PANTHER" id="PTHR43163">
    <property type="entry name" value="DIPEPTIDE TRANSPORT SYSTEM PERMEASE PROTEIN DPPB-RELATED"/>
    <property type="match status" value="1"/>
</dbReference>
<comment type="caution">
    <text evidence="9">The sequence shown here is derived from an EMBL/GenBank/DDBJ whole genome shotgun (WGS) entry which is preliminary data.</text>
</comment>
<evidence type="ECO:0000313" key="10">
    <source>
        <dbReference type="Proteomes" id="UP000807850"/>
    </source>
</evidence>
<name>A0A9D6LBD5_UNCEI</name>
<accession>A0A9D6LBD5</accession>
<organism evidence="9 10">
    <name type="scientific">Eiseniibacteriota bacterium</name>
    <dbReference type="NCBI Taxonomy" id="2212470"/>
    <lineage>
        <taxon>Bacteria</taxon>
        <taxon>Candidatus Eiseniibacteriota</taxon>
    </lineage>
</organism>
<comment type="similarity">
    <text evidence="7">Belongs to the binding-protein-dependent transport system permease family.</text>
</comment>
<keyword evidence="2 7" id="KW-0813">Transport</keyword>
<evidence type="ECO:0000256" key="6">
    <source>
        <dbReference type="ARBA" id="ARBA00023136"/>
    </source>
</evidence>
<feature type="transmembrane region" description="Helical" evidence="7">
    <location>
        <begin position="89"/>
        <end position="110"/>
    </location>
</feature>
<dbReference type="Pfam" id="PF00528">
    <property type="entry name" value="BPD_transp_1"/>
    <property type="match status" value="1"/>
</dbReference>
<feature type="domain" description="ABC transmembrane type-1" evidence="8">
    <location>
        <begin position="83"/>
        <end position="284"/>
    </location>
</feature>
<keyword evidence="6 7" id="KW-0472">Membrane</keyword>
<reference evidence="9" key="1">
    <citation type="submission" date="2020-07" db="EMBL/GenBank/DDBJ databases">
        <title>Huge and variable diversity of episymbiotic CPR bacteria and DPANN archaea in groundwater ecosystems.</title>
        <authorList>
            <person name="He C.Y."/>
            <person name="Keren R."/>
            <person name="Whittaker M."/>
            <person name="Farag I.F."/>
            <person name="Doudna J."/>
            <person name="Cate J.H.D."/>
            <person name="Banfield J.F."/>
        </authorList>
    </citation>
    <scope>NUCLEOTIDE SEQUENCE</scope>
    <source>
        <strain evidence="9">NC_groundwater_928_Pr1_S-0.2um_72_17</strain>
    </source>
</reference>
<feature type="transmembrane region" description="Helical" evidence="7">
    <location>
        <begin position="261"/>
        <end position="280"/>
    </location>
</feature>
<dbReference type="PANTHER" id="PTHR43163:SF6">
    <property type="entry name" value="DIPEPTIDE TRANSPORT SYSTEM PERMEASE PROTEIN DPPB-RELATED"/>
    <property type="match status" value="1"/>
</dbReference>
<feature type="transmembrane region" description="Helical" evidence="7">
    <location>
        <begin position="219"/>
        <end position="241"/>
    </location>
</feature>
<dbReference type="GO" id="GO:0005886">
    <property type="term" value="C:plasma membrane"/>
    <property type="evidence" value="ECO:0007669"/>
    <property type="project" value="UniProtKB-SubCell"/>
</dbReference>
<evidence type="ECO:0000313" key="9">
    <source>
        <dbReference type="EMBL" id="MBI3539564.1"/>
    </source>
</evidence>
<feature type="transmembrane region" description="Helical" evidence="7">
    <location>
        <begin position="122"/>
        <end position="150"/>
    </location>
</feature>